<evidence type="ECO:0000256" key="7">
    <source>
        <dbReference type="ARBA" id="ARBA00023004"/>
    </source>
</evidence>
<evidence type="ECO:0000259" key="11">
    <source>
        <dbReference type="PROSITE" id="PS51918"/>
    </source>
</evidence>
<keyword evidence="13" id="KW-1185">Reference proteome</keyword>
<evidence type="ECO:0000313" key="13">
    <source>
        <dbReference type="Proteomes" id="UP000002595"/>
    </source>
</evidence>
<evidence type="ECO:0000256" key="10">
    <source>
        <dbReference type="ARBA" id="ARBA00023239"/>
    </source>
</evidence>
<dbReference type="EMBL" id="CP000504">
    <property type="protein sequence ID" value="ABL87634.1"/>
    <property type="molecule type" value="Genomic_DNA"/>
</dbReference>
<dbReference type="PIRSF" id="PIRSF020275">
    <property type="entry name" value="RadSAM_TM0948_prd"/>
    <property type="match status" value="1"/>
</dbReference>
<keyword evidence="6" id="KW-0479">Metal-binding</keyword>
<dbReference type="eggNOG" id="arCOG05120">
    <property type="taxonomic scope" value="Archaea"/>
</dbReference>
<dbReference type="InterPro" id="IPR013785">
    <property type="entry name" value="Aldolase_TIM"/>
</dbReference>
<comment type="pathway">
    <text evidence="2">Cofactor biosynthesis; Fe-Mo cofactor biosynthesis.</text>
</comment>
<dbReference type="PANTHER" id="PTHR43787">
    <property type="entry name" value="FEMO COFACTOR BIOSYNTHESIS PROTEIN NIFB-RELATED"/>
    <property type="match status" value="1"/>
</dbReference>
<dbReference type="InterPro" id="IPR007197">
    <property type="entry name" value="rSAM"/>
</dbReference>
<dbReference type="CDD" id="cd01335">
    <property type="entry name" value="Radical_SAM"/>
    <property type="match status" value="1"/>
</dbReference>
<dbReference type="SUPFAM" id="SSF102114">
    <property type="entry name" value="Radical SAM enzymes"/>
    <property type="match status" value="1"/>
</dbReference>
<comment type="cofactor">
    <cofactor evidence="1">
        <name>[4Fe-4S] cluster</name>
        <dbReference type="ChEBI" id="CHEBI:49883"/>
    </cofactor>
</comment>
<keyword evidence="5" id="KW-0949">S-adenosyl-L-methionine</keyword>
<gene>
    <name evidence="12" type="ordered locus">Pisl_0456</name>
</gene>
<keyword evidence="10" id="KW-0456">Lyase</keyword>
<feature type="domain" description="Radical SAM core" evidence="11">
    <location>
        <begin position="36"/>
        <end position="259"/>
    </location>
</feature>
<evidence type="ECO:0000313" key="12">
    <source>
        <dbReference type="EMBL" id="ABL87634.1"/>
    </source>
</evidence>
<evidence type="ECO:0000256" key="4">
    <source>
        <dbReference type="ARBA" id="ARBA00022485"/>
    </source>
</evidence>
<keyword evidence="4" id="KW-0004">4Fe-4S</keyword>
<dbReference type="Proteomes" id="UP000002595">
    <property type="component" value="Chromosome"/>
</dbReference>
<dbReference type="HOGENOM" id="CLU_1080107_0_0_2"/>
<dbReference type="AlphaFoldDB" id="A1RRQ2"/>
<evidence type="ECO:0000256" key="2">
    <source>
        <dbReference type="ARBA" id="ARBA00005155"/>
    </source>
</evidence>
<sequence>MTVFNVIDPEKLLALVEKYAVKTVDGVIYRRYKRFRADRWYGGIATADVVGCNLRCGMCWAWRNTSYVLTAGAWMSPYEVADKLRKIVKEKGFNQVRISGGEPLIAPKHLIKVIDELRDYVFIVETNGILIDKAVAKELAARPNAVVRVSIKGAAPWEFEKITWSPGVYFYRQIEAIQLLIESGMTPCQDVYPAAMLGFSTDESIRQLEKTLEEIDKRLSQCIDVEYVILYPHVVKLMEMRGLRPTHAVTPSGVPTFMI</sequence>
<dbReference type="Pfam" id="PF04055">
    <property type="entry name" value="Radical_SAM"/>
    <property type="match status" value="1"/>
</dbReference>
<dbReference type="InterPro" id="IPR016771">
    <property type="entry name" value="Fe-S_OxRdtase_rSAM_TM0948_prd"/>
</dbReference>
<dbReference type="GO" id="GO:0016829">
    <property type="term" value="F:lyase activity"/>
    <property type="evidence" value="ECO:0007669"/>
    <property type="project" value="UniProtKB-KW"/>
</dbReference>
<name>A1RRQ2_PYRIL</name>
<dbReference type="GO" id="GO:0046872">
    <property type="term" value="F:metal ion binding"/>
    <property type="evidence" value="ECO:0007669"/>
    <property type="project" value="UniProtKB-KW"/>
</dbReference>
<dbReference type="GO" id="GO:0051539">
    <property type="term" value="F:4 iron, 4 sulfur cluster binding"/>
    <property type="evidence" value="ECO:0007669"/>
    <property type="project" value="UniProtKB-KW"/>
</dbReference>
<dbReference type="SFLD" id="SFLDG01067">
    <property type="entry name" value="SPASM/twitch_domain_containing"/>
    <property type="match status" value="1"/>
</dbReference>
<dbReference type="InterPro" id="IPR058240">
    <property type="entry name" value="rSAM_sf"/>
</dbReference>
<keyword evidence="8" id="KW-0411">Iron-sulfur</keyword>
<dbReference type="Gene3D" id="3.20.20.70">
    <property type="entry name" value="Aldolase class I"/>
    <property type="match status" value="1"/>
</dbReference>
<dbReference type="PROSITE" id="PS51918">
    <property type="entry name" value="RADICAL_SAM"/>
    <property type="match status" value="1"/>
</dbReference>
<keyword evidence="9" id="KW-0535">Nitrogen fixation</keyword>
<proteinExistence type="inferred from homology"/>
<dbReference type="SFLD" id="SFLDS00029">
    <property type="entry name" value="Radical_SAM"/>
    <property type="match status" value="1"/>
</dbReference>
<evidence type="ECO:0000256" key="5">
    <source>
        <dbReference type="ARBA" id="ARBA00022691"/>
    </source>
</evidence>
<evidence type="ECO:0000256" key="6">
    <source>
        <dbReference type="ARBA" id="ARBA00022723"/>
    </source>
</evidence>
<dbReference type="KEGG" id="pis:Pisl_0456"/>
<keyword evidence="7" id="KW-0408">Iron</keyword>
<dbReference type="STRING" id="384616.Pisl_0456"/>
<reference evidence="12" key="1">
    <citation type="submission" date="2006-12" db="EMBL/GenBank/DDBJ databases">
        <title>Complete sequence of Pyrobaculum islandicum DSM 4184.</title>
        <authorList>
            <person name="Copeland A."/>
            <person name="Lucas S."/>
            <person name="Lapidus A."/>
            <person name="Barry K."/>
            <person name="Detter J.C."/>
            <person name="Glavina del Rio T."/>
            <person name="Dalin E."/>
            <person name="Tice H."/>
            <person name="Pitluck S."/>
            <person name="Meincke L."/>
            <person name="Brettin T."/>
            <person name="Bruce D."/>
            <person name="Han C."/>
            <person name="Tapia R."/>
            <person name="Gilna P."/>
            <person name="Schmutz J."/>
            <person name="Larimer F."/>
            <person name="Land M."/>
            <person name="Hauser L."/>
            <person name="Kyrpides N."/>
            <person name="Mikhailova N."/>
            <person name="Cozen A.E."/>
            <person name="Fitz-Gibbon S.T."/>
            <person name="House C.H."/>
            <person name="Saltikov C."/>
            <person name="Lowe T."/>
            <person name="Richardson P."/>
        </authorList>
    </citation>
    <scope>NUCLEOTIDE SEQUENCE [LARGE SCALE GENOMIC DNA]</scope>
    <source>
        <strain evidence="12">DSM 4184</strain>
    </source>
</reference>
<organism evidence="12 13">
    <name type="scientific">Pyrobaculum islandicum (strain DSM 4184 / JCM 9189 / GEO3)</name>
    <dbReference type="NCBI Taxonomy" id="384616"/>
    <lineage>
        <taxon>Archaea</taxon>
        <taxon>Thermoproteota</taxon>
        <taxon>Thermoprotei</taxon>
        <taxon>Thermoproteales</taxon>
        <taxon>Thermoproteaceae</taxon>
        <taxon>Pyrobaculum</taxon>
    </lineage>
</organism>
<evidence type="ECO:0000256" key="1">
    <source>
        <dbReference type="ARBA" id="ARBA00001966"/>
    </source>
</evidence>
<accession>A1RRQ2</accession>
<evidence type="ECO:0000256" key="3">
    <source>
        <dbReference type="ARBA" id="ARBA00006804"/>
    </source>
</evidence>
<evidence type="ECO:0000256" key="8">
    <source>
        <dbReference type="ARBA" id="ARBA00023014"/>
    </source>
</evidence>
<protein>
    <submittedName>
        <fullName evidence="12">Radical SAM domain protein</fullName>
    </submittedName>
</protein>
<evidence type="ECO:0000256" key="9">
    <source>
        <dbReference type="ARBA" id="ARBA00023231"/>
    </source>
</evidence>
<dbReference type="PANTHER" id="PTHR43787:SF13">
    <property type="entry name" value="FEMO COFACTOR BIOSYNTHESIS PROTEIN NIFB"/>
    <property type="match status" value="1"/>
</dbReference>
<comment type="similarity">
    <text evidence="3">Belongs to the radical SAM superfamily. NifB family.</text>
</comment>